<gene>
    <name evidence="4" type="ORF">JD82_04740</name>
</gene>
<protein>
    <submittedName>
        <fullName evidence="4">PucR-like helix-turn-helix protein</fullName>
    </submittedName>
</protein>
<dbReference type="InterPro" id="IPR042070">
    <property type="entry name" value="PucR_C-HTH_sf"/>
</dbReference>
<dbReference type="Pfam" id="PF13556">
    <property type="entry name" value="HTH_30"/>
    <property type="match status" value="1"/>
</dbReference>
<dbReference type="AlphaFoldDB" id="A0A660CH35"/>
<feature type="domain" description="PucR C-terminal helix-turn-helix" evidence="2">
    <location>
        <begin position="368"/>
        <end position="424"/>
    </location>
</feature>
<dbReference type="Pfam" id="PF25906">
    <property type="entry name" value="PucR-like_N"/>
    <property type="match status" value="2"/>
</dbReference>
<dbReference type="OrthoDB" id="5243741at2"/>
<feature type="region of interest" description="Disordered" evidence="1">
    <location>
        <begin position="426"/>
        <end position="451"/>
    </location>
</feature>
<dbReference type="InterPro" id="IPR025736">
    <property type="entry name" value="PucR_C-HTH_dom"/>
</dbReference>
<dbReference type="PANTHER" id="PTHR33744">
    <property type="entry name" value="CARBOHYDRATE DIACID REGULATOR"/>
    <property type="match status" value="1"/>
</dbReference>
<evidence type="ECO:0000259" key="2">
    <source>
        <dbReference type="Pfam" id="PF13556"/>
    </source>
</evidence>
<dbReference type="Proteomes" id="UP000317303">
    <property type="component" value="Unassembled WGS sequence"/>
</dbReference>
<evidence type="ECO:0000256" key="1">
    <source>
        <dbReference type="SAM" id="MobiDB-lite"/>
    </source>
</evidence>
<dbReference type="RefSeq" id="WP_030531279.1">
    <property type="nucleotide sequence ID" value="NZ_JOIJ01000004.1"/>
</dbReference>
<comment type="caution">
    <text evidence="4">The sequence shown here is derived from an EMBL/GenBank/DDBJ whole genome shotgun (WGS) entry which is preliminary data.</text>
</comment>
<proteinExistence type="predicted"/>
<evidence type="ECO:0000313" key="4">
    <source>
        <dbReference type="EMBL" id="TWH22848.1"/>
    </source>
</evidence>
<name>A0A660CH35_9PSEU</name>
<organism evidence="4 5">
    <name type="scientific">Prauserella rugosa</name>
    <dbReference type="NCBI Taxonomy" id="43354"/>
    <lineage>
        <taxon>Bacteria</taxon>
        <taxon>Bacillati</taxon>
        <taxon>Actinomycetota</taxon>
        <taxon>Actinomycetes</taxon>
        <taxon>Pseudonocardiales</taxon>
        <taxon>Pseudonocardiaceae</taxon>
        <taxon>Prauserella</taxon>
    </lineage>
</organism>
<reference evidence="4 5" key="1">
    <citation type="submission" date="2019-07" db="EMBL/GenBank/DDBJ databases">
        <title>R&amp;d 2014.</title>
        <authorList>
            <person name="Klenk H.-P."/>
        </authorList>
    </citation>
    <scope>NUCLEOTIDE SEQUENCE [LARGE SCALE GENOMIC DNA]</scope>
    <source>
        <strain evidence="4 5">DSM 43194</strain>
    </source>
</reference>
<feature type="domain" description="PucR-like N-terminal" evidence="3">
    <location>
        <begin position="17"/>
        <end position="78"/>
    </location>
</feature>
<evidence type="ECO:0000313" key="5">
    <source>
        <dbReference type="Proteomes" id="UP000317303"/>
    </source>
</evidence>
<sequence length="451" mass="48764">MRAHRVGPPADTPVLQGLRGIVRPELEDVAGEIIAEIRAAIPEYRGSFDGPYGIWIREGVRHAITLFIDRLGEPSTVTAGRPDSAAITAPAGPVADPAGAAPSSTSTMPVLNDGHEVHRRIGRQELREGRSLDTLQSAYRIGVRVAWRRIMRVGRQSGFSSAVMSQLADRMLALMDELSSVALDGYREAKAETSDPAFAARRRLIRLLVGRRAAPRGELAELAALARWPLPDTATGIALRGPVRIVAPLGDEVLADLSGTAPCLLVAGTVTEERVRALREAVSCGPQRVGVGVGAAVEPVAAADSVRLARRALALVDDGLVPQGEVVWSERVLPELLLRTGDAVTAQLRRRLFAPLEGMTERRRARTIQTLSAWLDAQGSVHAVAERLGLHPQTVRYRVRRMEEAFGERLHDPRARFELEAAVRSLPDSELAPDSSDDDNADAESCRSGER</sequence>
<dbReference type="Gene3D" id="1.10.10.2840">
    <property type="entry name" value="PucR C-terminal helix-turn-helix domain"/>
    <property type="match status" value="1"/>
</dbReference>
<dbReference type="InterPro" id="IPR058663">
    <property type="entry name" value="PucR-like_N"/>
</dbReference>
<evidence type="ECO:0000259" key="3">
    <source>
        <dbReference type="Pfam" id="PF25906"/>
    </source>
</evidence>
<dbReference type="InterPro" id="IPR051448">
    <property type="entry name" value="CdaR-like_regulators"/>
</dbReference>
<feature type="domain" description="PucR-like N-terminal" evidence="3">
    <location>
        <begin position="111"/>
        <end position="209"/>
    </location>
</feature>
<dbReference type="PANTHER" id="PTHR33744:SF1">
    <property type="entry name" value="DNA-BINDING TRANSCRIPTIONAL ACTIVATOR ADER"/>
    <property type="match status" value="1"/>
</dbReference>
<dbReference type="EMBL" id="VLJV01000001">
    <property type="protein sequence ID" value="TWH22848.1"/>
    <property type="molecule type" value="Genomic_DNA"/>
</dbReference>
<keyword evidence="5" id="KW-1185">Reference proteome</keyword>
<accession>A0A660CH35</accession>